<comment type="caution">
    <text evidence="3">The sequence shown here is derived from an EMBL/GenBank/DDBJ whole genome shotgun (WGS) entry which is preliminary data.</text>
</comment>
<feature type="domain" description="Mug135-like C-terminal" evidence="2">
    <location>
        <begin position="150"/>
        <end position="198"/>
    </location>
</feature>
<reference evidence="3" key="1">
    <citation type="submission" date="2023-03" db="EMBL/GenBank/DDBJ databases">
        <title>Massive genome expansion in bonnet fungi (Mycena s.s.) driven by repeated elements and novel gene families across ecological guilds.</title>
        <authorList>
            <consortium name="Lawrence Berkeley National Laboratory"/>
            <person name="Harder C.B."/>
            <person name="Miyauchi S."/>
            <person name="Viragh M."/>
            <person name="Kuo A."/>
            <person name="Thoen E."/>
            <person name="Andreopoulos B."/>
            <person name="Lu D."/>
            <person name="Skrede I."/>
            <person name="Drula E."/>
            <person name="Henrissat B."/>
            <person name="Morin E."/>
            <person name="Kohler A."/>
            <person name="Barry K."/>
            <person name="LaButti K."/>
            <person name="Morin E."/>
            <person name="Salamov A."/>
            <person name="Lipzen A."/>
            <person name="Mereny Z."/>
            <person name="Hegedus B."/>
            <person name="Baldrian P."/>
            <person name="Stursova M."/>
            <person name="Weitz H."/>
            <person name="Taylor A."/>
            <person name="Grigoriev I.V."/>
            <person name="Nagy L.G."/>
            <person name="Martin F."/>
            <person name="Kauserud H."/>
        </authorList>
    </citation>
    <scope>NUCLEOTIDE SEQUENCE</scope>
    <source>
        <strain evidence="3">9284</strain>
    </source>
</reference>
<accession>A0AAD7C4T7</accession>
<dbReference type="AlphaFoldDB" id="A0AAD7C4T7"/>
<dbReference type="Pfam" id="PF08593">
    <property type="entry name" value="Mug135_C"/>
    <property type="match status" value="1"/>
</dbReference>
<keyword evidence="4" id="KW-1185">Reference proteome</keyword>
<evidence type="ECO:0000313" key="4">
    <source>
        <dbReference type="Proteomes" id="UP001221142"/>
    </source>
</evidence>
<name>A0AAD7C4T7_9AGAR</name>
<evidence type="ECO:0000256" key="1">
    <source>
        <dbReference type="ARBA" id="ARBA00005788"/>
    </source>
</evidence>
<proteinExistence type="inferred from homology"/>
<dbReference type="Proteomes" id="UP001221142">
    <property type="component" value="Unassembled WGS sequence"/>
</dbReference>
<dbReference type="InterPro" id="IPR013902">
    <property type="entry name" value="Mug135-like_C"/>
</dbReference>
<evidence type="ECO:0000259" key="2">
    <source>
        <dbReference type="Pfam" id="PF08593"/>
    </source>
</evidence>
<sequence length="206" mass="22340">MAPQLPPPNNVVALPDAPQDPATAHDVVAAYEYRTRVDKAWSEGKLTDKTHLADALVYEHSVVASYDGAAVAPAWFSVALQDGLKFFEGDIANVKPDKTHLADALVYEHRVVASYAGRNGLAPAWFAGALEDGLKSIKKDIANVKQLAARGLPPLTSQAAVKALSLTPAKKYLEGYELAVPHILAERHEAILRFIGCTWQYSTRLL</sequence>
<protein>
    <recommendedName>
        <fullName evidence="2">Mug135-like C-terminal domain-containing protein</fullName>
    </recommendedName>
</protein>
<gene>
    <name evidence="3" type="ORF">FB45DRAFT_1023664</name>
</gene>
<evidence type="ECO:0000313" key="3">
    <source>
        <dbReference type="EMBL" id="KAJ7638919.1"/>
    </source>
</evidence>
<dbReference type="EMBL" id="JARKIF010000005">
    <property type="protein sequence ID" value="KAJ7638919.1"/>
    <property type="molecule type" value="Genomic_DNA"/>
</dbReference>
<organism evidence="3 4">
    <name type="scientific">Roridomyces roridus</name>
    <dbReference type="NCBI Taxonomy" id="1738132"/>
    <lineage>
        <taxon>Eukaryota</taxon>
        <taxon>Fungi</taxon>
        <taxon>Dikarya</taxon>
        <taxon>Basidiomycota</taxon>
        <taxon>Agaricomycotina</taxon>
        <taxon>Agaricomycetes</taxon>
        <taxon>Agaricomycetidae</taxon>
        <taxon>Agaricales</taxon>
        <taxon>Marasmiineae</taxon>
        <taxon>Mycenaceae</taxon>
        <taxon>Roridomyces</taxon>
    </lineage>
</organism>
<comment type="similarity">
    <text evidence="1">Belongs to the UPF0612 family.</text>
</comment>